<organism evidence="1 2">
    <name type="scientific">Daphnia magna</name>
    <dbReference type="NCBI Taxonomy" id="35525"/>
    <lineage>
        <taxon>Eukaryota</taxon>
        <taxon>Metazoa</taxon>
        <taxon>Ecdysozoa</taxon>
        <taxon>Arthropoda</taxon>
        <taxon>Crustacea</taxon>
        <taxon>Branchiopoda</taxon>
        <taxon>Diplostraca</taxon>
        <taxon>Cladocera</taxon>
        <taxon>Anomopoda</taxon>
        <taxon>Daphniidae</taxon>
        <taxon>Daphnia</taxon>
    </lineage>
</organism>
<evidence type="ECO:0000313" key="2">
    <source>
        <dbReference type="Proteomes" id="UP001234178"/>
    </source>
</evidence>
<keyword evidence="2" id="KW-1185">Reference proteome</keyword>
<sequence>MEAQWCLLLEGSNNSYIYCLQEKRLLLWQILPHDRTSSAVSWMHIQQKGISGVISSQEWSSCHFHPVFAASEDNLMANLLQIFIP</sequence>
<proteinExistence type="predicted"/>
<gene>
    <name evidence="1" type="ORF">OUZ56_029307</name>
</gene>
<protein>
    <submittedName>
        <fullName evidence="1">Uncharacterized protein</fullName>
    </submittedName>
</protein>
<evidence type="ECO:0000313" key="1">
    <source>
        <dbReference type="EMBL" id="KAK4037271.1"/>
    </source>
</evidence>
<accession>A0ABR0B6F4</accession>
<comment type="caution">
    <text evidence="1">The sequence shown here is derived from an EMBL/GenBank/DDBJ whole genome shotgun (WGS) entry which is preliminary data.</text>
</comment>
<reference evidence="1 2" key="1">
    <citation type="journal article" date="2023" name="Nucleic Acids Res.">
        <title>The hologenome of Daphnia magna reveals possible DNA methylation and microbiome-mediated evolution of the host genome.</title>
        <authorList>
            <person name="Chaturvedi A."/>
            <person name="Li X."/>
            <person name="Dhandapani V."/>
            <person name="Marshall H."/>
            <person name="Kissane S."/>
            <person name="Cuenca-Cambronero M."/>
            <person name="Asole G."/>
            <person name="Calvet F."/>
            <person name="Ruiz-Romero M."/>
            <person name="Marangio P."/>
            <person name="Guigo R."/>
            <person name="Rago D."/>
            <person name="Mirbahai L."/>
            <person name="Eastwood N."/>
            <person name="Colbourne J.K."/>
            <person name="Zhou J."/>
            <person name="Mallon E."/>
            <person name="Orsini L."/>
        </authorList>
    </citation>
    <scope>NUCLEOTIDE SEQUENCE [LARGE SCALE GENOMIC DNA]</scope>
    <source>
        <strain evidence="1">LRV0_1</strain>
    </source>
</reference>
<name>A0ABR0B6F4_9CRUS</name>
<dbReference type="Proteomes" id="UP001234178">
    <property type="component" value="Unassembled WGS sequence"/>
</dbReference>
<dbReference type="EMBL" id="JAOYFB010000040">
    <property type="protein sequence ID" value="KAK4037271.1"/>
    <property type="molecule type" value="Genomic_DNA"/>
</dbReference>